<reference evidence="4" key="1">
    <citation type="submission" date="2014-05" db="EMBL/GenBank/DDBJ databases">
        <title>The transcriptome of the halophilic microalga Tetraselmis sp. GSL018 isolated from the Great Salt Lake, Utah.</title>
        <authorList>
            <person name="Jinkerson R.E."/>
            <person name="D'Adamo S."/>
            <person name="Posewitz M.C."/>
        </authorList>
    </citation>
    <scope>NUCLEOTIDE SEQUENCE</scope>
    <source>
        <strain evidence="4">GSL018</strain>
    </source>
</reference>
<dbReference type="InterPro" id="IPR000595">
    <property type="entry name" value="cNMP-bd_dom"/>
</dbReference>
<dbReference type="AlphaFoldDB" id="A0A061QYV9"/>
<proteinExistence type="predicted"/>
<name>A0A061QYV9_9CHLO</name>
<accession>A0A061QYV9</accession>
<dbReference type="PROSITE" id="PS50042">
    <property type="entry name" value="CNMP_BINDING_3"/>
    <property type="match status" value="1"/>
</dbReference>
<evidence type="ECO:0000256" key="2">
    <source>
        <dbReference type="ARBA" id="ARBA00023303"/>
    </source>
</evidence>
<organism evidence="4">
    <name type="scientific">Tetraselmis sp. GSL018</name>
    <dbReference type="NCBI Taxonomy" id="582737"/>
    <lineage>
        <taxon>Eukaryota</taxon>
        <taxon>Viridiplantae</taxon>
        <taxon>Chlorophyta</taxon>
        <taxon>core chlorophytes</taxon>
        <taxon>Chlorodendrophyceae</taxon>
        <taxon>Chlorodendrales</taxon>
        <taxon>Chlorodendraceae</taxon>
        <taxon>Tetraselmis</taxon>
    </lineage>
</organism>
<dbReference type="InterPro" id="IPR014710">
    <property type="entry name" value="RmlC-like_jellyroll"/>
</dbReference>
<dbReference type="Gene3D" id="2.60.120.10">
    <property type="entry name" value="Jelly Rolls"/>
    <property type="match status" value="1"/>
</dbReference>
<dbReference type="GO" id="GO:0034220">
    <property type="term" value="P:monoatomic ion transmembrane transport"/>
    <property type="evidence" value="ECO:0007669"/>
    <property type="project" value="UniProtKB-KW"/>
</dbReference>
<dbReference type="GO" id="GO:0016020">
    <property type="term" value="C:membrane"/>
    <property type="evidence" value="ECO:0007669"/>
    <property type="project" value="UniProtKB-SubCell"/>
</dbReference>
<dbReference type="PANTHER" id="PTHR45651">
    <property type="entry name" value="CYCLIC NUCLEOTIDE-GATED ION CHANNEL 15-RELATED-RELATED"/>
    <property type="match status" value="1"/>
</dbReference>
<sequence>YKWRTRRAVNEEEMLADLPSSLQLDIRLFMCARHMRSVPLFADAPPGVMHALVGHVKLETYMEGDFIATEGSPAEQMFFVQAGIVEVRNSDETIQHLT</sequence>
<gene>
    <name evidence="4" type="ORF">TSPGSL018_20193</name>
</gene>
<keyword evidence="1" id="KW-0813">Transport</keyword>
<feature type="non-terminal residue" evidence="4">
    <location>
        <position position="1"/>
    </location>
</feature>
<keyword evidence="1" id="KW-0406">Ion transport</keyword>
<keyword evidence="1" id="KW-1071">Ligand-gated ion channel</keyword>
<evidence type="ECO:0000259" key="3">
    <source>
        <dbReference type="PROSITE" id="PS50042"/>
    </source>
</evidence>
<dbReference type="SUPFAM" id="SSF51206">
    <property type="entry name" value="cAMP-binding domain-like"/>
    <property type="match status" value="1"/>
</dbReference>
<dbReference type="InterPro" id="IPR018490">
    <property type="entry name" value="cNMP-bd_dom_sf"/>
</dbReference>
<dbReference type="CDD" id="cd00038">
    <property type="entry name" value="CAP_ED"/>
    <property type="match status" value="1"/>
</dbReference>
<dbReference type="EMBL" id="GBEZ01023258">
    <property type="protein sequence ID" value="JAC63619.1"/>
    <property type="molecule type" value="Transcribed_RNA"/>
</dbReference>
<evidence type="ECO:0000313" key="4">
    <source>
        <dbReference type="EMBL" id="JAC63619.1"/>
    </source>
</evidence>
<keyword evidence="2" id="KW-0407">Ion channel</keyword>
<dbReference type="PANTHER" id="PTHR45651:SF12">
    <property type="entry name" value="CYCLIC NUCLEOTIDE-GATED ION CHANNEL 15-RELATED"/>
    <property type="match status" value="1"/>
</dbReference>
<protein>
    <recommendedName>
        <fullName evidence="3">Cyclic nucleotide-binding domain-containing protein</fullName>
    </recommendedName>
</protein>
<feature type="domain" description="Cyclic nucleotide-binding" evidence="3">
    <location>
        <begin position="40"/>
        <end position="98"/>
    </location>
</feature>
<evidence type="ECO:0000256" key="1">
    <source>
        <dbReference type="ARBA" id="ARBA00023286"/>
    </source>
</evidence>
<feature type="non-terminal residue" evidence="4">
    <location>
        <position position="98"/>
    </location>
</feature>